<protein>
    <recommendedName>
        <fullName evidence="3">DUF1508 domain-containing protein</fullName>
    </recommendedName>
</protein>
<evidence type="ECO:0008006" key="3">
    <source>
        <dbReference type="Google" id="ProtNLM"/>
    </source>
</evidence>
<evidence type="ECO:0000313" key="2">
    <source>
        <dbReference type="Proteomes" id="UP000321379"/>
    </source>
</evidence>
<accession>A0A5C8UT09</accession>
<comment type="caution">
    <text evidence="1">The sequence shown here is derived from an EMBL/GenBank/DDBJ whole genome shotgun (WGS) entry which is preliminary data.</text>
</comment>
<evidence type="ECO:0000313" key="1">
    <source>
        <dbReference type="EMBL" id="TXN31063.1"/>
    </source>
</evidence>
<keyword evidence="2" id="KW-1185">Reference proteome</keyword>
<dbReference type="EMBL" id="VRMG01000005">
    <property type="protein sequence ID" value="TXN31063.1"/>
    <property type="molecule type" value="Genomic_DNA"/>
</dbReference>
<dbReference type="Gene3D" id="2.30.29.80">
    <property type="match status" value="1"/>
</dbReference>
<dbReference type="AlphaFoldDB" id="A0A5C8UT09"/>
<reference evidence="1 2" key="1">
    <citation type="submission" date="2019-08" db="EMBL/GenBank/DDBJ databases">
        <title>Bacterial whole genome sequence for Glaciihabitans sp. CHu50b-6-2.</title>
        <authorList>
            <person name="Jin L."/>
        </authorList>
    </citation>
    <scope>NUCLEOTIDE SEQUENCE [LARGE SCALE GENOMIC DNA]</scope>
    <source>
        <strain evidence="1 2">CHu50b-6-2</strain>
    </source>
</reference>
<proteinExistence type="predicted"/>
<dbReference type="RefSeq" id="WP_147782649.1">
    <property type="nucleotide sequence ID" value="NZ_VRMG01000005.1"/>
</dbReference>
<sequence length="157" mass="17256">MSGPRIIFTRFLSGESPRLAPWREHHRRVLSQTAVASQSTERGSVVVWRLVSSNNRELARSAEIFGQFHDAVASARSAASSAEITTVCLVSDERGGSYGWYLADADRPVAICARWYDAERERRHAVELAIKGLALATVGEGARELMDSGARRSGRNV</sequence>
<dbReference type="Proteomes" id="UP000321379">
    <property type="component" value="Unassembled WGS sequence"/>
</dbReference>
<gene>
    <name evidence="1" type="ORF">FVP33_05560</name>
</gene>
<name>A0A5C8UT09_9MICO</name>
<organism evidence="1 2">
    <name type="scientific">Lacisediminihabitans profunda</name>
    <dbReference type="NCBI Taxonomy" id="2594790"/>
    <lineage>
        <taxon>Bacteria</taxon>
        <taxon>Bacillati</taxon>
        <taxon>Actinomycetota</taxon>
        <taxon>Actinomycetes</taxon>
        <taxon>Micrococcales</taxon>
        <taxon>Microbacteriaceae</taxon>
        <taxon>Lacisediminihabitans</taxon>
    </lineage>
</organism>